<dbReference type="InterPro" id="IPR040632">
    <property type="entry name" value="Sulfotransfer_4"/>
</dbReference>
<dbReference type="Proteomes" id="UP000193224">
    <property type="component" value="Unassembled WGS sequence"/>
</dbReference>
<sequence length="235" mass="27389">MKLRQLFSSDNKTDQPDPRQDEKIFCISFQRTGTTSVGGFLKELGYSVADWSVSHRNQWGRKWVDGQFDAITESKDFIAHQGFEDGPWFAPEFYRFLYHRFPRSKFILFERDADAWFQSMLSHSGGRSLGVTAVHAKIYRRESEYLDLCAAADDPETVDQNGLELAGHKDHYIDIYRTRNRETRQFFQARDPNRLFTGRLEDPDKWRRLAEYLGHDPGLAQEVHMNRSPQSTGNA</sequence>
<dbReference type="AlphaFoldDB" id="A0A1X7BMA8"/>
<reference evidence="1 2" key="1">
    <citation type="submission" date="2017-03" db="EMBL/GenBank/DDBJ databases">
        <authorList>
            <person name="Afonso C.L."/>
            <person name="Miller P.J."/>
            <person name="Scott M.A."/>
            <person name="Spackman E."/>
            <person name="Goraichik I."/>
            <person name="Dimitrov K.M."/>
            <person name="Suarez D.L."/>
            <person name="Swayne D.E."/>
        </authorList>
    </citation>
    <scope>NUCLEOTIDE SEQUENCE [LARGE SCALE GENOMIC DNA]</scope>
    <source>
        <strain evidence="1 2">CECT 7745</strain>
    </source>
</reference>
<name>A0A1X7BMA8_9RHOB</name>
<dbReference type="Gene3D" id="3.40.50.300">
    <property type="entry name" value="P-loop containing nucleotide triphosphate hydrolases"/>
    <property type="match status" value="1"/>
</dbReference>
<gene>
    <name evidence="1" type="ORF">ROA7745_00562</name>
</gene>
<organism evidence="1 2">
    <name type="scientific">Roseovarius aestuarii</name>
    <dbReference type="NCBI Taxonomy" id="475083"/>
    <lineage>
        <taxon>Bacteria</taxon>
        <taxon>Pseudomonadati</taxon>
        <taxon>Pseudomonadota</taxon>
        <taxon>Alphaproteobacteria</taxon>
        <taxon>Rhodobacterales</taxon>
        <taxon>Roseobacteraceae</taxon>
        <taxon>Roseovarius</taxon>
    </lineage>
</organism>
<proteinExistence type="predicted"/>
<dbReference type="PANTHER" id="PTHR36978:SF4">
    <property type="entry name" value="P-LOOP CONTAINING NUCLEOSIDE TRIPHOSPHATE HYDROLASE PROTEIN"/>
    <property type="match status" value="1"/>
</dbReference>
<evidence type="ECO:0000313" key="2">
    <source>
        <dbReference type="Proteomes" id="UP000193224"/>
    </source>
</evidence>
<dbReference type="OrthoDB" id="9806624at2"/>
<dbReference type="InterPro" id="IPR027417">
    <property type="entry name" value="P-loop_NTPase"/>
</dbReference>
<accession>A0A1X7BMA8</accession>
<protein>
    <recommendedName>
        <fullName evidence="3">Sulfotransferase family protein</fullName>
    </recommendedName>
</protein>
<dbReference type="EMBL" id="FWXB01000001">
    <property type="protein sequence ID" value="SMC10755.1"/>
    <property type="molecule type" value="Genomic_DNA"/>
</dbReference>
<keyword evidence="2" id="KW-1185">Reference proteome</keyword>
<dbReference type="PANTHER" id="PTHR36978">
    <property type="entry name" value="P-LOOP CONTAINING NUCLEOTIDE TRIPHOSPHATE HYDROLASE"/>
    <property type="match status" value="1"/>
</dbReference>
<evidence type="ECO:0008006" key="3">
    <source>
        <dbReference type="Google" id="ProtNLM"/>
    </source>
</evidence>
<dbReference type="RefSeq" id="WP_085798686.1">
    <property type="nucleotide sequence ID" value="NZ_FWXB01000001.1"/>
</dbReference>
<dbReference type="SUPFAM" id="SSF52540">
    <property type="entry name" value="P-loop containing nucleoside triphosphate hydrolases"/>
    <property type="match status" value="1"/>
</dbReference>
<evidence type="ECO:0000313" key="1">
    <source>
        <dbReference type="EMBL" id="SMC10755.1"/>
    </source>
</evidence>
<dbReference type="Pfam" id="PF17784">
    <property type="entry name" value="Sulfotransfer_4"/>
    <property type="match status" value="1"/>
</dbReference>